<dbReference type="EMBL" id="WENB01000001">
    <property type="protein sequence ID" value="KAF0414786.1"/>
    <property type="molecule type" value="Genomic_DNA"/>
</dbReference>
<dbReference type="EMBL" id="CP021474">
    <property type="protein sequence ID" value="ARW20082.1"/>
    <property type="molecule type" value="Genomic_DNA"/>
</dbReference>
<keyword evidence="1" id="KW-0472">Membrane</keyword>
<reference evidence="6" key="4">
    <citation type="submission" date="2020-03" db="EMBL/GenBank/DDBJ databases">
        <title>SpeciesPrimer: A bioinformatics pipeline dedicated to the design of qPCR primers for the quantification of bacterial species.</title>
        <authorList>
            <person name="Dreier M."/>
            <person name="Berthoud H."/>
            <person name="Shani N."/>
            <person name="Wechsler D."/>
            <person name="Junier P."/>
        </authorList>
    </citation>
    <scope>NUCLEOTIDE SEQUENCE [LARGE SCALE GENOMIC DNA]</scope>
    <source>
        <strain evidence="6">FAM13073</strain>
    </source>
</reference>
<dbReference type="Proteomes" id="UP000472573">
    <property type="component" value="Unassembled WGS sequence"/>
</dbReference>
<reference evidence="2 5" key="1">
    <citation type="submission" date="2017-05" db="EMBL/GenBank/DDBJ databases">
        <title>Genome sequence of Pediococcus pentosaceus strain SRCM100892.</title>
        <authorList>
            <person name="Cho S.H."/>
        </authorList>
    </citation>
    <scope>NUCLEOTIDE SEQUENCE [LARGE SCALE GENOMIC DNA]</scope>
    <source>
        <strain evidence="2 5">SRCM100892</strain>
    </source>
</reference>
<dbReference type="Proteomes" id="UP000743107">
    <property type="component" value="Unassembled WGS sequence"/>
</dbReference>
<reference evidence="3" key="3">
    <citation type="submission" date="2019-12" db="EMBL/GenBank/DDBJ databases">
        <title>SpeciesPrimer: A bioinformatics pipeline dedicated to the design of qPCR primers for the quantification of bacterial species.</title>
        <authorList>
            <person name="Dreier M."/>
            <person name="Berthoud H."/>
            <person name="Shani N."/>
            <person name="Wechsler D."/>
            <person name="Junier P."/>
        </authorList>
    </citation>
    <scope>NUCLEOTIDE SEQUENCE</scope>
    <source>
        <strain evidence="3">FAM13073</strain>
    </source>
</reference>
<proteinExistence type="predicted"/>
<sequence>MITSTGDLKKRINAKTPKIIVSKALLSKNKSNDANAPWVDVGFAGLAGIISTASLFLMSFLSQKWKAAYVQKKLYYRYSAILEDEDTVTFNLKK</sequence>
<evidence type="ECO:0000256" key="1">
    <source>
        <dbReference type="SAM" id="Phobius"/>
    </source>
</evidence>
<protein>
    <submittedName>
        <fullName evidence="4">Uncharacterized protein</fullName>
    </submittedName>
</protein>
<reference evidence="3" key="2">
    <citation type="submission" date="2019-10" db="EMBL/GenBank/DDBJ databases">
        <authorList>
            <person name="Irmler S."/>
            <person name="Berthoud H."/>
            <person name="Roetschi A."/>
            <person name="Arias E."/>
            <person name="Shani N."/>
            <person name="Wuethrich D."/>
            <person name="Bruggmann R."/>
        </authorList>
    </citation>
    <scope>NUCLEOTIDE SEQUENCE</scope>
    <source>
        <strain evidence="3">FAM13073</strain>
    </source>
</reference>
<keyword evidence="6" id="KW-1185">Reference proteome</keyword>
<dbReference type="RefSeq" id="WP_002833765.1">
    <property type="nucleotide sequence ID" value="NZ_BEWQ01000008.1"/>
</dbReference>
<name>A0A0R2HGU7_PEDPE</name>
<dbReference type="Proteomes" id="UP000196118">
    <property type="component" value="Chromosome"/>
</dbReference>
<organism evidence="4 7">
    <name type="scientific">Pediococcus pentosaceus</name>
    <dbReference type="NCBI Taxonomy" id="1255"/>
    <lineage>
        <taxon>Bacteria</taxon>
        <taxon>Bacillati</taxon>
        <taxon>Bacillota</taxon>
        <taxon>Bacilli</taxon>
        <taxon>Lactobacillales</taxon>
        <taxon>Lactobacillaceae</taxon>
        <taxon>Pediococcus</taxon>
    </lineage>
</organism>
<dbReference type="AlphaFoldDB" id="A0A0R2HGU7"/>
<reference evidence="4" key="5">
    <citation type="submission" date="2020-11" db="EMBL/GenBank/DDBJ databases">
        <title>Antibiotic susceptibility profiles of Pediococcus pentosaceus from various origins and their implications for the safety assessment of strains with food-technology applications.</title>
        <authorList>
            <person name="Shani N."/>
            <person name="Oberhaensli S."/>
            <person name="Arias E."/>
        </authorList>
    </citation>
    <scope>NUCLEOTIDE SEQUENCE</scope>
    <source>
        <strain evidence="4">FAM 19164</strain>
    </source>
</reference>
<evidence type="ECO:0000313" key="7">
    <source>
        <dbReference type="Proteomes" id="UP000743107"/>
    </source>
</evidence>
<gene>
    <name evidence="3" type="ORF">GBO79_00240</name>
    <name evidence="4" type="ORF">ITQ97_02780</name>
    <name evidence="2" type="ORF">S100892_01511</name>
</gene>
<dbReference type="GeneID" id="33061775"/>
<feature type="transmembrane region" description="Helical" evidence="1">
    <location>
        <begin position="41"/>
        <end position="61"/>
    </location>
</feature>
<evidence type="ECO:0000313" key="4">
    <source>
        <dbReference type="EMBL" id="MBF7126764.1"/>
    </source>
</evidence>
<evidence type="ECO:0000313" key="6">
    <source>
        <dbReference type="Proteomes" id="UP000472573"/>
    </source>
</evidence>
<accession>A0A0R2HGU7</accession>
<evidence type="ECO:0000313" key="3">
    <source>
        <dbReference type="EMBL" id="KAF0414786.1"/>
    </source>
</evidence>
<keyword evidence="1" id="KW-0812">Transmembrane</keyword>
<dbReference type="EMBL" id="JADOFV010000001">
    <property type="protein sequence ID" value="MBF7126764.1"/>
    <property type="molecule type" value="Genomic_DNA"/>
</dbReference>
<evidence type="ECO:0000313" key="5">
    <source>
        <dbReference type="Proteomes" id="UP000196118"/>
    </source>
</evidence>
<evidence type="ECO:0000313" key="2">
    <source>
        <dbReference type="EMBL" id="ARW20082.1"/>
    </source>
</evidence>
<keyword evidence="1" id="KW-1133">Transmembrane helix</keyword>